<feature type="domain" description="PE" evidence="2">
    <location>
        <begin position="15"/>
        <end position="86"/>
    </location>
</feature>
<name>A0ABX3SMB4_MYCMA</name>
<gene>
    <name evidence="3" type="ORF">BST29_24140</name>
</gene>
<proteinExistence type="predicted"/>
<protein>
    <recommendedName>
        <fullName evidence="2">PE domain-containing protein</fullName>
    </recommendedName>
</protein>
<evidence type="ECO:0000313" key="4">
    <source>
        <dbReference type="Proteomes" id="UP000243140"/>
    </source>
</evidence>
<dbReference type="Gene3D" id="1.10.287.850">
    <property type="entry name" value="HP0062-like domain"/>
    <property type="match status" value="1"/>
</dbReference>
<organism evidence="3 4">
    <name type="scientific">Mycobacterium malmoense</name>
    <dbReference type="NCBI Taxonomy" id="1780"/>
    <lineage>
        <taxon>Bacteria</taxon>
        <taxon>Bacillati</taxon>
        <taxon>Actinomycetota</taxon>
        <taxon>Actinomycetes</taxon>
        <taxon>Mycobacteriales</taxon>
        <taxon>Mycobacteriaceae</taxon>
        <taxon>Mycobacterium</taxon>
    </lineage>
</organism>
<evidence type="ECO:0000256" key="1">
    <source>
        <dbReference type="SAM" id="SignalP"/>
    </source>
</evidence>
<dbReference type="EMBL" id="MVHV01000050">
    <property type="protein sequence ID" value="ORA77032.1"/>
    <property type="molecule type" value="Genomic_DNA"/>
</dbReference>
<evidence type="ECO:0000259" key="2">
    <source>
        <dbReference type="Pfam" id="PF00934"/>
    </source>
</evidence>
<sequence>MATQPGLLTAVVSLSSVGAANAAVKGPTTQMIAPAADQVSALVSTQFAAHGLTYQTVALIAGQIHEAFVGALAIDGTAYAETETANIAVAS</sequence>
<comment type="caution">
    <text evidence="3">The sequence shown here is derived from an EMBL/GenBank/DDBJ whole genome shotgun (WGS) entry which is preliminary data.</text>
</comment>
<dbReference type="Proteomes" id="UP000243140">
    <property type="component" value="Unassembled WGS sequence"/>
</dbReference>
<feature type="chain" id="PRO_5046247171" description="PE domain-containing protein" evidence="1">
    <location>
        <begin position="23"/>
        <end position="91"/>
    </location>
</feature>
<accession>A0ABX3SMB4</accession>
<evidence type="ECO:0000313" key="3">
    <source>
        <dbReference type="EMBL" id="ORA77032.1"/>
    </source>
</evidence>
<keyword evidence="1" id="KW-0732">Signal</keyword>
<dbReference type="InterPro" id="IPR038332">
    <property type="entry name" value="PPE_sf"/>
</dbReference>
<reference evidence="3 4" key="1">
    <citation type="submission" date="2017-02" db="EMBL/GenBank/DDBJ databases">
        <title>The new phylogeny of genus Mycobacterium.</title>
        <authorList>
            <person name="Tortoli E."/>
            <person name="Trovato A."/>
            <person name="Cirillo D.M."/>
        </authorList>
    </citation>
    <scope>NUCLEOTIDE SEQUENCE [LARGE SCALE GENOMIC DNA]</scope>
    <source>
        <strain evidence="3 4">IP1130001</strain>
    </source>
</reference>
<dbReference type="Pfam" id="PF00934">
    <property type="entry name" value="PE"/>
    <property type="match status" value="1"/>
</dbReference>
<dbReference type="SUPFAM" id="SSF140459">
    <property type="entry name" value="PE/PPE dimer-like"/>
    <property type="match status" value="1"/>
</dbReference>
<dbReference type="InterPro" id="IPR000084">
    <property type="entry name" value="PE-PGRS_N"/>
</dbReference>
<keyword evidence="4" id="KW-1185">Reference proteome</keyword>
<feature type="signal peptide" evidence="1">
    <location>
        <begin position="1"/>
        <end position="22"/>
    </location>
</feature>